<evidence type="ECO:0000313" key="3">
    <source>
        <dbReference type="Proteomes" id="UP000269221"/>
    </source>
</evidence>
<gene>
    <name evidence="2" type="ORF">DUI87_01431</name>
</gene>
<organism evidence="2 3">
    <name type="scientific">Hirundo rustica rustica</name>
    <dbReference type="NCBI Taxonomy" id="333673"/>
    <lineage>
        <taxon>Eukaryota</taxon>
        <taxon>Metazoa</taxon>
        <taxon>Chordata</taxon>
        <taxon>Craniata</taxon>
        <taxon>Vertebrata</taxon>
        <taxon>Euteleostomi</taxon>
        <taxon>Archelosauria</taxon>
        <taxon>Archosauria</taxon>
        <taxon>Dinosauria</taxon>
        <taxon>Saurischia</taxon>
        <taxon>Theropoda</taxon>
        <taxon>Coelurosauria</taxon>
        <taxon>Aves</taxon>
        <taxon>Neognathae</taxon>
        <taxon>Neoaves</taxon>
        <taxon>Telluraves</taxon>
        <taxon>Australaves</taxon>
        <taxon>Passeriformes</taxon>
        <taxon>Sylvioidea</taxon>
        <taxon>Hirundinidae</taxon>
        <taxon>Hirundo</taxon>
    </lineage>
</organism>
<comment type="caution">
    <text evidence="2">The sequence shown here is derived from an EMBL/GenBank/DDBJ whole genome shotgun (WGS) entry which is preliminary data.</text>
</comment>
<sequence length="228" mass="24963">MLVLDSWLNLLERKQVFVTEDDFQRLYLHGKNQGFFFSPEKAFSKEIWSELGDHMIQTLSAGFNADVAELMFWKRCYTVIASYGSSNSGSAGKFSGLDGEAEREEQPLSEAEEEPSFPPQAAAQGDVPISGKGIGSPRVDGAPSQLVPANQQVGGDLRASGGPVETCLLHQKEIWEMEVVTRPSESQCRDGKHGDVVGWYAIDHHASCRLAGPHHGSEGLFLYNSFAS</sequence>
<feature type="region of interest" description="Disordered" evidence="1">
    <location>
        <begin position="88"/>
        <end position="157"/>
    </location>
</feature>
<name>A0A3M0LC00_HIRRU</name>
<protein>
    <submittedName>
        <fullName evidence="2">Uncharacterized protein</fullName>
    </submittedName>
</protein>
<dbReference type="Proteomes" id="UP000269221">
    <property type="component" value="Unassembled WGS sequence"/>
</dbReference>
<accession>A0A3M0LC00</accession>
<evidence type="ECO:0000313" key="2">
    <source>
        <dbReference type="EMBL" id="RMC20580.1"/>
    </source>
</evidence>
<keyword evidence="3" id="KW-1185">Reference proteome</keyword>
<evidence type="ECO:0000256" key="1">
    <source>
        <dbReference type="SAM" id="MobiDB-lite"/>
    </source>
</evidence>
<dbReference type="AlphaFoldDB" id="A0A3M0LC00"/>
<reference evidence="2 3" key="1">
    <citation type="submission" date="2018-07" db="EMBL/GenBank/DDBJ databases">
        <title>A high quality draft genome assembly of the barn swallow (H. rustica rustica).</title>
        <authorList>
            <person name="Formenti G."/>
            <person name="Chiara M."/>
            <person name="Poveda L."/>
            <person name="Francoijs K.-J."/>
            <person name="Bonisoli-Alquati A."/>
            <person name="Canova L."/>
            <person name="Gianfranceschi L."/>
            <person name="Horner D.S."/>
            <person name="Saino N."/>
        </authorList>
    </citation>
    <scope>NUCLEOTIDE SEQUENCE [LARGE SCALE GENOMIC DNA]</scope>
    <source>
        <strain evidence="2">Chelidonia</strain>
        <tissue evidence="2">Blood</tissue>
    </source>
</reference>
<proteinExistence type="predicted"/>
<dbReference type="EMBL" id="QRBI01000093">
    <property type="protein sequence ID" value="RMC20580.1"/>
    <property type="molecule type" value="Genomic_DNA"/>
</dbReference>